<dbReference type="HOGENOM" id="CLU_063271_0_0_1"/>
<dbReference type="RefSeq" id="XP_007410254.1">
    <property type="nucleotide sequence ID" value="XM_007410192.1"/>
</dbReference>
<dbReference type="InParanoid" id="F4RMF5"/>
<feature type="coiled-coil region" evidence="1">
    <location>
        <begin position="146"/>
        <end position="220"/>
    </location>
</feature>
<organism evidence="4">
    <name type="scientific">Melampsora larici-populina (strain 98AG31 / pathotype 3-4-7)</name>
    <name type="common">Poplar leaf rust fungus</name>
    <dbReference type="NCBI Taxonomy" id="747676"/>
    <lineage>
        <taxon>Eukaryota</taxon>
        <taxon>Fungi</taxon>
        <taxon>Dikarya</taxon>
        <taxon>Basidiomycota</taxon>
        <taxon>Pucciniomycotina</taxon>
        <taxon>Pucciniomycetes</taxon>
        <taxon>Pucciniales</taxon>
        <taxon>Melampsoraceae</taxon>
        <taxon>Melampsora</taxon>
    </lineage>
</organism>
<gene>
    <name evidence="3" type="ORF">MELLADRAFT_86614</name>
</gene>
<dbReference type="Proteomes" id="UP000001072">
    <property type="component" value="Unassembled WGS sequence"/>
</dbReference>
<dbReference type="AlphaFoldDB" id="F4RMF5"/>
<proteinExistence type="predicted"/>
<dbReference type="VEuPathDB" id="FungiDB:MELLADRAFT_86614"/>
<protein>
    <submittedName>
        <fullName evidence="3">Uncharacterized protein</fullName>
    </submittedName>
</protein>
<sequence length="299" mass="33796">MAQSLPLPPPAPEATLEPELQMCSVSDPIKASKALEALVNQLKNTFHDHFYQIWPKKSEFGPWNYFPIELAWEVAKNIDIINKPEDLRRIFASEILDGQFLRLFATLTEWKGQAASEKSIVEAATRRKSARRTVTKPPMSVEGAELAKLKDIAEKEANKQAKLAEKESRERQKIKDAEAKTLKKQREAVEKARVAEIKKLAREARLCAQAEQKAKKAMSKKRPGSDHIHTSPIKKAIIASGEIPKENLKSTSKITQANDYHQKDHFTLHQENPLHPLNLHKHTSFPSESGTINPRLSQL</sequence>
<dbReference type="GeneID" id="18934240"/>
<evidence type="ECO:0000313" key="3">
    <source>
        <dbReference type="EMBL" id="EGG06420.1"/>
    </source>
</evidence>
<reference evidence="4" key="1">
    <citation type="journal article" date="2011" name="Proc. Natl. Acad. Sci. U.S.A.">
        <title>Obligate biotrophy features unraveled by the genomic analysis of rust fungi.</title>
        <authorList>
            <person name="Duplessis S."/>
            <person name="Cuomo C.A."/>
            <person name="Lin Y.-C."/>
            <person name="Aerts A."/>
            <person name="Tisserant E."/>
            <person name="Veneault-Fourrey C."/>
            <person name="Joly D.L."/>
            <person name="Hacquard S."/>
            <person name="Amselem J."/>
            <person name="Cantarel B.L."/>
            <person name="Chiu R."/>
            <person name="Coutinho P.M."/>
            <person name="Feau N."/>
            <person name="Field M."/>
            <person name="Frey P."/>
            <person name="Gelhaye E."/>
            <person name="Goldberg J."/>
            <person name="Grabherr M.G."/>
            <person name="Kodira C.D."/>
            <person name="Kohler A."/>
            <person name="Kuees U."/>
            <person name="Lindquist E.A."/>
            <person name="Lucas S.M."/>
            <person name="Mago R."/>
            <person name="Mauceli E."/>
            <person name="Morin E."/>
            <person name="Murat C."/>
            <person name="Pangilinan J.L."/>
            <person name="Park R."/>
            <person name="Pearson M."/>
            <person name="Quesneville H."/>
            <person name="Rouhier N."/>
            <person name="Sakthikumar S."/>
            <person name="Salamov A.A."/>
            <person name="Schmutz J."/>
            <person name="Selles B."/>
            <person name="Shapiro H."/>
            <person name="Tanguay P."/>
            <person name="Tuskan G.A."/>
            <person name="Henrissat B."/>
            <person name="Van de Peer Y."/>
            <person name="Rouze P."/>
            <person name="Ellis J.G."/>
            <person name="Dodds P.N."/>
            <person name="Schein J.E."/>
            <person name="Zhong S."/>
            <person name="Hamelin R.C."/>
            <person name="Grigoriev I.V."/>
            <person name="Szabo L.J."/>
            <person name="Martin F."/>
        </authorList>
    </citation>
    <scope>NUCLEOTIDE SEQUENCE [LARGE SCALE GENOMIC DNA]</scope>
    <source>
        <strain evidence="4">98AG31 / pathotype 3-4-7</strain>
    </source>
</reference>
<feature type="compositionally biased region" description="Polar residues" evidence="2">
    <location>
        <begin position="284"/>
        <end position="299"/>
    </location>
</feature>
<dbReference type="KEGG" id="mlr:MELLADRAFT_86614"/>
<evidence type="ECO:0000256" key="2">
    <source>
        <dbReference type="SAM" id="MobiDB-lite"/>
    </source>
</evidence>
<keyword evidence="1" id="KW-0175">Coiled coil</keyword>
<name>F4RMF5_MELLP</name>
<feature type="region of interest" description="Disordered" evidence="2">
    <location>
        <begin position="277"/>
        <end position="299"/>
    </location>
</feature>
<evidence type="ECO:0000313" key="4">
    <source>
        <dbReference type="Proteomes" id="UP000001072"/>
    </source>
</evidence>
<accession>F4RMF5</accession>
<keyword evidence="4" id="KW-1185">Reference proteome</keyword>
<evidence type="ECO:0000256" key="1">
    <source>
        <dbReference type="SAM" id="Coils"/>
    </source>
</evidence>
<dbReference type="EMBL" id="GL883108">
    <property type="protein sequence ID" value="EGG06420.1"/>
    <property type="molecule type" value="Genomic_DNA"/>
</dbReference>